<protein>
    <submittedName>
        <fullName evidence="3">Putative RING finger domain-containing protein</fullName>
    </submittedName>
</protein>
<dbReference type="Gene3D" id="3.30.40.10">
    <property type="entry name" value="Zinc/RING finger domain, C3HC4 (zinc finger)"/>
    <property type="match status" value="1"/>
</dbReference>
<evidence type="ECO:0000259" key="2">
    <source>
        <dbReference type="PROSITE" id="PS50089"/>
    </source>
</evidence>
<dbReference type="InterPro" id="IPR001841">
    <property type="entry name" value="Znf_RING"/>
</dbReference>
<dbReference type="GO" id="GO:0008270">
    <property type="term" value="F:zinc ion binding"/>
    <property type="evidence" value="ECO:0007669"/>
    <property type="project" value="UniProtKB-KW"/>
</dbReference>
<dbReference type="EMBL" id="KY322437">
    <property type="protein sequence ID" value="AUF82134.1"/>
    <property type="molecule type" value="Genomic_DNA"/>
</dbReference>
<gene>
    <name evidence="3" type="ORF">TetV_042</name>
</gene>
<evidence type="ECO:0000313" key="4">
    <source>
        <dbReference type="Proteomes" id="UP000244773"/>
    </source>
</evidence>
<dbReference type="PROSITE" id="PS50089">
    <property type="entry name" value="ZF_RING_2"/>
    <property type="match status" value="1"/>
</dbReference>
<reference evidence="3" key="1">
    <citation type="journal article" date="2018" name="Virology">
        <title>A giant virus infecting green algae encodes key fermentation genes.</title>
        <authorList>
            <person name="Schvarcz C.R."/>
            <person name="Steward G.F."/>
        </authorList>
    </citation>
    <scope>NUCLEOTIDE SEQUENCE [LARGE SCALE GENOMIC DNA]</scope>
</reference>
<evidence type="ECO:0000313" key="3">
    <source>
        <dbReference type="EMBL" id="AUF82134.1"/>
    </source>
</evidence>
<organism evidence="3">
    <name type="scientific">Tetraselmis virus 1</name>
    <dbReference type="NCBI Taxonomy" id="2060617"/>
    <lineage>
        <taxon>Viruses</taxon>
        <taxon>Varidnaviria</taxon>
        <taxon>Bamfordvirae</taxon>
        <taxon>Nucleocytoviricota</taxon>
        <taxon>Megaviricetes</taxon>
        <taxon>Imitervirales</taxon>
        <taxon>Allomimiviridae</taxon>
        <taxon>Oceanusvirus</taxon>
        <taxon>Oceanusvirus kaneohense</taxon>
    </lineage>
</organism>
<name>A0A2P0VML0_9VIRU</name>
<accession>A0A2P0VML0</accession>
<dbReference type="InterPro" id="IPR013083">
    <property type="entry name" value="Znf_RING/FYVE/PHD"/>
</dbReference>
<keyword evidence="4" id="KW-1185">Reference proteome</keyword>
<keyword evidence="1" id="KW-0863">Zinc-finger</keyword>
<feature type="domain" description="RING-type" evidence="2">
    <location>
        <begin position="238"/>
        <end position="277"/>
    </location>
</feature>
<dbReference type="Proteomes" id="UP000244773">
    <property type="component" value="Segment"/>
</dbReference>
<proteinExistence type="predicted"/>
<keyword evidence="1" id="KW-0479">Metal-binding</keyword>
<evidence type="ECO:0000256" key="1">
    <source>
        <dbReference type="PROSITE-ProRule" id="PRU00175"/>
    </source>
</evidence>
<dbReference type="SUPFAM" id="SSF57850">
    <property type="entry name" value="RING/U-box"/>
    <property type="match status" value="1"/>
</dbReference>
<keyword evidence="1" id="KW-0862">Zinc</keyword>
<sequence>MLTEHKECIERIKISESYRDKNVLISPPGTGTEEILRSYVSLSGGLNVIVITHAIVTEFSNFIREVIPNTVTIYKFGQLHEIYYSLNNGSNTTIIISDKMIKYYVSYFTKSLDSLIYFYLEDLILPNSAEIKTKKLWILTADYYNLSLFPHRGFLKRTIEEMYNSSDKSFVYGCSYPVTINQRLVQTQVGYNDDQYSEMLVDSMLEKGFENIAIQLFPGDVLPESSINTQTLRESPECPICYEAVSCKSYTSCCKKIFCLNCLTKTLRYTDACPWCRSRLSLEDMTVIYDKPVPKKMSKLEVIQKIIESVTHDEGSKILIVTEPYMFDCIQTICTEEPVILNYGCPNRITKSLNLFKQASSKIIIANNEKYSSGLLDLRGITHVLFTNNYSLDTRNKWMSTTGVFLHHSQRPDSLWGRKLVVYSLYSILEHAISLNKNCDCN</sequence>